<evidence type="ECO:0000313" key="1">
    <source>
        <dbReference type="EMBL" id="VFV33356.1"/>
    </source>
</evidence>
<proteinExistence type="predicted"/>
<protein>
    <submittedName>
        <fullName evidence="1">Uncharacterized protein</fullName>
    </submittedName>
</protein>
<name>A0A485NNT1_LYNPA</name>
<keyword evidence="2" id="KW-1185">Reference proteome</keyword>
<dbReference type="EMBL" id="CAAGRJ010017910">
    <property type="protein sequence ID" value="VFV33356.1"/>
    <property type="molecule type" value="Genomic_DNA"/>
</dbReference>
<gene>
    <name evidence="1" type="ORF">LYPA_23C016150</name>
</gene>
<dbReference type="AlphaFoldDB" id="A0A485NNT1"/>
<reference evidence="1 2" key="1">
    <citation type="submission" date="2019-01" db="EMBL/GenBank/DDBJ databases">
        <authorList>
            <person name="Alioto T."/>
            <person name="Alioto T."/>
        </authorList>
    </citation>
    <scope>NUCLEOTIDE SEQUENCE [LARGE SCALE GENOMIC DNA]</scope>
</reference>
<evidence type="ECO:0000313" key="2">
    <source>
        <dbReference type="Proteomes" id="UP000386466"/>
    </source>
</evidence>
<sequence length="122" mass="12896">MECSLSPVDIESVEVTGGKLAVSECDVCFVFPPVVSVDTGVMETSDVTACELLAGEEAEVSSVEDVDVGISDTVEGLWLTLEGDEVRASPEVEVTCEMLSVRVCPLRDDEGVDVITAEIVLV</sequence>
<dbReference type="Proteomes" id="UP000386466">
    <property type="component" value="Unassembled WGS sequence"/>
</dbReference>
<organism evidence="1 2">
    <name type="scientific">Lynx pardinus</name>
    <name type="common">Iberian lynx</name>
    <name type="synonym">Felis pardina</name>
    <dbReference type="NCBI Taxonomy" id="191816"/>
    <lineage>
        <taxon>Eukaryota</taxon>
        <taxon>Metazoa</taxon>
        <taxon>Chordata</taxon>
        <taxon>Craniata</taxon>
        <taxon>Vertebrata</taxon>
        <taxon>Euteleostomi</taxon>
        <taxon>Mammalia</taxon>
        <taxon>Eutheria</taxon>
        <taxon>Laurasiatheria</taxon>
        <taxon>Carnivora</taxon>
        <taxon>Feliformia</taxon>
        <taxon>Felidae</taxon>
        <taxon>Felinae</taxon>
        <taxon>Lynx</taxon>
    </lineage>
</organism>
<accession>A0A485NNT1</accession>